<feature type="domain" description="PHD-type" evidence="9">
    <location>
        <begin position="705"/>
        <end position="751"/>
    </location>
</feature>
<dbReference type="PANTHER" id="PTHR46386:SF1">
    <property type="entry name" value="NUCLEAR BODY PROTEIN SP140-LIKE PROTEIN"/>
    <property type="match status" value="1"/>
</dbReference>
<dbReference type="InterPro" id="IPR001965">
    <property type="entry name" value="Znf_PHD"/>
</dbReference>
<dbReference type="SUPFAM" id="SSF63763">
    <property type="entry name" value="SAND domain-like"/>
    <property type="match status" value="1"/>
</dbReference>
<accession>A0A7E6DPP5</accession>
<sequence>MSGNSRKVTFTSIFPFWVEPCLGELVTHFLLMAGQRHWNQAGDTGGMEEQAPGPSRAQGRIMASGGSNLCTRMSTEDQSRDEKLIYDIVYKHFKRHKTEIAAAIKKEFPFLEVLRDREIITDKMYDDCQESCRNLVPVQKVVYNVLRQLENKFDLPLLEALFTEVNRQEYPELNNIYKSFENAIHEKLCYQESDGEETVENLNTPLSLEQGPSGNPYPRLSWNGPHRSNHNGTAPPENGLSEHLSETEQINANRNGTTNDNNAPANRQANEQRAQESEPAEFYEPVPIEGNNGDARSGTPSPLPHNEEGAELPNHRIKLNSCSVYLVDIKKEKPFFDSEHEKQTQTRTRCNPALDIIVISSDDSTEISDGDEPPEASTSAVTREPGPVNFRKSTTCRKRFWITGRSHERFSESSADEEPPGVCSPALRSDSEEEDFLDFGNQSTCGMSNKKRRISTGDSPKLNSEEQPQETLHSARRSWSGAELRGLGNEKCPCVMCVSKGVPRGQEARTENSQASDMDITDIGRNSTLEKHSGKRREKRKHIDKTKSFLRVENRSTYRIQALNSRVSRIRNKPKRKKAVNPGPLKRCRKRAPRIPRDTNMDFQPPKLLVTCGQAKGILCKELMKQGIAAKCVELTDGKQLTLKEFEIEGDHEKSKNWRLSVRCGGWPLKLLIQKGFLPDPPRTRKKTIPESHSNDFIDPYPENSNECEVCRRRGKLFCCDTCPRSFHGKCHIRRIDPDRNPWSCIFCQMGENGPENQPCHQESEVLERQMLSEEKLKCEFLLLKIYSCPESSFFASKPYYSKQAPRGLQKYMWLDKIRRKLTWNLYGRVKEFVRDMRLIFQNHRTFYRERKFIRLGLQLEAKFEDDFTNIFAVQKTSQNSSQPEPIIL</sequence>
<evidence type="ECO:0000256" key="2">
    <source>
        <dbReference type="ARBA" id="ARBA00022723"/>
    </source>
</evidence>
<keyword evidence="2" id="KW-0479">Metal-binding</keyword>
<feature type="compositionally biased region" description="Polar residues" evidence="8">
    <location>
        <begin position="204"/>
        <end position="213"/>
    </location>
</feature>
<dbReference type="Gene3D" id="1.20.920.10">
    <property type="entry name" value="Bromodomain-like"/>
    <property type="match status" value="1"/>
</dbReference>
<dbReference type="GO" id="GO:0008270">
    <property type="term" value="F:zinc ion binding"/>
    <property type="evidence" value="ECO:0007669"/>
    <property type="project" value="UniProtKB-KW"/>
</dbReference>
<protein>
    <submittedName>
        <fullName evidence="13">Nuclear autoantigen Sp-100</fullName>
    </submittedName>
</protein>
<dbReference type="PROSITE" id="PS51414">
    <property type="entry name" value="HSR"/>
    <property type="match status" value="1"/>
</dbReference>
<evidence type="ECO:0000313" key="13">
    <source>
        <dbReference type="RefSeq" id="XP_035880897.1"/>
    </source>
</evidence>
<dbReference type="CDD" id="cd15626">
    <property type="entry name" value="PHD_SP110_140"/>
    <property type="match status" value="1"/>
</dbReference>
<dbReference type="SMART" id="SM00297">
    <property type="entry name" value="BROMO"/>
    <property type="match status" value="1"/>
</dbReference>
<feature type="domain" description="HSR" evidence="11">
    <location>
        <begin position="69"/>
        <end position="185"/>
    </location>
</feature>
<dbReference type="SMART" id="SM00258">
    <property type="entry name" value="SAND"/>
    <property type="match status" value="1"/>
</dbReference>
<keyword evidence="3 7" id="KW-0863">Zinc-finger</keyword>
<dbReference type="KEGG" id="pdic:114494150"/>
<dbReference type="PANTHER" id="PTHR46386">
    <property type="entry name" value="NUCLEAR BODY PROTEIN SP140"/>
    <property type="match status" value="1"/>
</dbReference>
<dbReference type="FunFam" id="3.30.40.10:FF:000294">
    <property type="entry name" value="Nuclear autoantigen Sp-100"/>
    <property type="match status" value="1"/>
</dbReference>
<dbReference type="InterPro" id="IPR001487">
    <property type="entry name" value="Bromodomain"/>
</dbReference>
<evidence type="ECO:0000313" key="12">
    <source>
        <dbReference type="Proteomes" id="UP000504628"/>
    </source>
</evidence>
<feature type="compositionally biased region" description="Acidic residues" evidence="8">
    <location>
        <begin position="363"/>
        <end position="374"/>
    </location>
</feature>
<dbReference type="SMART" id="SM00249">
    <property type="entry name" value="PHD"/>
    <property type="match status" value="1"/>
</dbReference>
<feature type="compositionally biased region" description="Polar residues" evidence="8">
    <location>
        <begin position="456"/>
        <end position="472"/>
    </location>
</feature>
<dbReference type="Gene3D" id="3.10.390.10">
    <property type="entry name" value="SAND domain-like"/>
    <property type="match status" value="1"/>
</dbReference>
<dbReference type="GO" id="GO:0031981">
    <property type="term" value="C:nuclear lumen"/>
    <property type="evidence" value="ECO:0007669"/>
    <property type="project" value="UniProtKB-ARBA"/>
</dbReference>
<evidence type="ECO:0000256" key="6">
    <source>
        <dbReference type="ARBA" id="ARBA00023125"/>
    </source>
</evidence>
<dbReference type="Gene3D" id="3.30.40.10">
    <property type="entry name" value="Zinc/RING finger domain, C3HC4 (zinc finger)"/>
    <property type="match status" value="1"/>
</dbReference>
<dbReference type="InterPro" id="IPR019786">
    <property type="entry name" value="Zinc_finger_PHD-type_CS"/>
</dbReference>
<dbReference type="RefSeq" id="XP_035880897.1">
    <property type="nucleotide sequence ID" value="XM_036025004.1"/>
</dbReference>
<dbReference type="Pfam" id="PF03172">
    <property type="entry name" value="HSR"/>
    <property type="match status" value="1"/>
</dbReference>
<evidence type="ECO:0000259" key="10">
    <source>
        <dbReference type="PROSITE" id="PS50864"/>
    </source>
</evidence>
<dbReference type="InterPro" id="IPR010919">
    <property type="entry name" value="SAND-like_dom_sf"/>
</dbReference>
<dbReference type="InterPro" id="IPR000770">
    <property type="entry name" value="SAND_dom"/>
</dbReference>
<feature type="region of interest" description="Disordered" evidence="8">
    <location>
        <begin position="361"/>
        <end position="391"/>
    </location>
</feature>
<feature type="domain" description="SAND" evidence="10">
    <location>
        <begin position="598"/>
        <end position="679"/>
    </location>
</feature>
<dbReference type="OrthoDB" id="9536595at2759"/>
<dbReference type="InterPro" id="IPR043563">
    <property type="entry name" value="Sp110/Sp140/Sp140L-like"/>
</dbReference>
<dbReference type="Pfam" id="PF01342">
    <property type="entry name" value="SAND"/>
    <property type="match status" value="1"/>
</dbReference>
<evidence type="ECO:0000256" key="4">
    <source>
        <dbReference type="ARBA" id="ARBA00022833"/>
    </source>
</evidence>
<dbReference type="GO" id="GO:0000981">
    <property type="term" value="F:DNA-binding transcription factor activity, RNA polymerase II-specific"/>
    <property type="evidence" value="ECO:0007669"/>
    <property type="project" value="TreeGrafter"/>
</dbReference>
<dbReference type="FunFam" id="1.20.920.10:FF:000028">
    <property type="entry name" value="Nuclear autoantigen Sp-100"/>
    <property type="match status" value="1"/>
</dbReference>
<dbReference type="InParanoid" id="A0A7E6DPP5"/>
<evidence type="ECO:0000256" key="8">
    <source>
        <dbReference type="SAM" id="MobiDB-lite"/>
    </source>
</evidence>
<dbReference type="PROSITE" id="PS01359">
    <property type="entry name" value="ZF_PHD_1"/>
    <property type="match status" value="1"/>
</dbReference>
<evidence type="ECO:0000259" key="9">
    <source>
        <dbReference type="PROSITE" id="PS50016"/>
    </source>
</evidence>
<keyword evidence="6" id="KW-0238">DNA-binding</keyword>
<dbReference type="CTD" id="6672"/>
<evidence type="ECO:0000256" key="3">
    <source>
        <dbReference type="ARBA" id="ARBA00022771"/>
    </source>
</evidence>
<dbReference type="GO" id="GO:0003677">
    <property type="term" value="F:DNA binding"/>
    <property type="evidence" value="ECO:0007669"/>
    <property type="project" value="UniProtKB-KW"/>
</dbReference>
<organism evidence="12 13">
    <name type="scientific">Phyllostomus discolor</name>
    <name type="common">pale spear-nosed bat</name>
    <dbReference type="NCBI Taxonomy" id="89673"/>
    <lineage>
        <taxon>Eukaryota</taxon>
        <taxon>Metazoa</taxon>
        <taxon>Chordata</taxon>
        <taxon>Craniata</taxon>
        <taxon>Vertebrata</taxon>
        <taxon>Euteleostomi</taxon>
        <taxon>Mammalia</taxon>
        <taxon>Eutheria</taxon>
        <taxon>Laurasiatheria</taxon>
        <taxon>Chiroptera</taxon>
        <taxon>Yangochiroptera</taxon>
        <taxon>Phyllostomidae</taxon>
        <taxon>Phyllostominae</taxon>
        <taxon>Phyllostomus</taxon>
    </lineage>
</organism>
<evidence type="ECO:0000256" key="1">
    <source>
        <dbReference type="ARBA" id="ARBA00022553"/>
    </source>
</evidence>
<reference evidence="13" key="1">
    <citation type="submission" date="2025-08" db="UniProtKB">
        <authorList>
            <consortium name="RefSeq"/>
        </authorList>
    </citation>
    <scope>IDENTIFICATION</scope>
    <source>
        <tissue evidence="13">Muscle</tissue>
    </source>
</reference>
<gene>
    <name evidence="13" type="primary">SP100</name>
</gene>
<dbReference type="InterPro" id="IPR019787">
    <property type="entry name" value="Znf_PHD-finger"/>
</dbReference>
<dbReference type="AlphaFoldDB" id="A0A7E6DPP5"/>
<dbReference type="Pfam" id="PF00439">
    <property type="entry name" value="Bromodomain"/>
    <property type="match status" value="1"/>
</dbReference>
<keyword evidence="1" id="KW-0597">Phosphoprotein</keyword>
<feature type="region of interest" description="Disordered" evidence="8">
    <location>
        <begin position="408"/>
        <end position="478"/>
    </location>
</feature>
<evidence type="ECO:0000256" key="7">
    <source>
        <dbReference type="PROSITE-ProRule" id="PRU00146"/>
    </source>
</evidence>
<keyword evidence="4" id="KW-0862">Zinc</keyword>
<feature type="compositionally biased region" description="Low complexity" evidence="8">
    <location>
        <begin position="251"/>
        <end position="263"/>
    </location>
</feature>
<dbReference type="SUPFAM" id="SSF47370">
    <property type="entry name" value="Bromodomain"/>
    <property type="match status" value="1"/>
</dbReference>
<dbReference type="InterPro" id="IPR036427">
    <property type="entry name" value="Bromodomain-like_sf"/>
</dbReference>
<keyword evidence="5" id="KW-0103">Bromodomain</keyword>
<dbReference type="InterPro" id="IPR011011">
    <property type="entry name" value="Znf_FYVE_PHD"/>
</dbReference>
<dbReference type="InterPro" id="IPR013083">
    <property type="entry name" value="Znf_RING/FYVE/PHD"/>
</dbReference>
<evidence type="ECO:0000256" key="5">
    <source>
        <dbReference type="ARBA" id="ARBA00023117"/>
    </source>
</evidence>
<name>A0A7E6DPP5_9CHIR</name>
<dbReference type="PROSITE" id="PS50016">
    <property type="entry name" value="ZF_PHD_2"/>
    <property type="match status" value="1"/>
</dbReference>
<feature type="region of interest" description="Disordered" evidence="8">
    <location>
        <begin position="204"/>
        <end position="314"/>
    </location>
</feature>
<evidence type="ECO:0000259" key="11">
    <source>
        <dbReference type="PROSITE" id="PS51414"/>
    </source>
</evidence>
<dbReference type="PROSITE" id="PS50864">
    <property type="entry name" value="SAND"/>
    <property type="match status" value="1"/>
</dbReference>
<dbReference type="SUPFAM" id="SSF57903">
    <property type="entry name" value="FYVE/PHD zinc finger"/>
    <property type="match status" value="1"/>
</dbReference>
<keyword evidence="12" id="KW-1185">Reference proteome</keyword>
<dbReference type="InterPro" id="IPR004865">
    <property type="entry name" value="HSR_dom"/>
</dbReference>
<dbReference type="Proteomes" id="UP000504628">
    <property type="component" value="Chromosome 4"/>
</dbReference>
<dbReference type="GeneID" id="114494150"/>
<proteinExistence type="predicted"/>